<dbReference type="Proteomes" id="UP000694388">
    <property type="component" value="Unplaced"/>
</dbReference>
<evidence type="ECO:0000256" key="6">
    <source>
        <dbReference type="SAM" id="Phobius"/>
    </source>
</evidence>
<reference evidence="7" key="2">
    <citation type="submission" date="2025-09" db="UniProtKB">
        <authorList>
            <consortium name="Ensembl"/>
        </authorList>
    </citation>
    <scope>IDENTIFICATION</scope>
</reference>
<evidence type="ECO:0000256" key="5">
    <source>
        <dbReference type="ARBA" id="ARBA00023136"/>
    </source>
</evidence>
<keyword evidence="3 6" id="KW-0812">Transmembrane</keyword>
<dbReference type="GeneTree" id="ENSGT00940000157715"/>
<dbReference type="InterPro" id="IPR007919">
    <property type="entry name" value="UPF0220"/>
</dbReference>
<evidence type="ECO:0000256" key="3">
    <source>
        <dbReference type="ARBA" id="ARBA00022692"/>
    </source>
</evidence>
<accession>A0A8C4NML4</accession>
<dbReference type="Pfam" id="PF05255">
    <property type="entry name" value="UPF0220"/>
    <property type="match status" value="1"/>
</dbReference>
<name>A0A8C4NML4_EPTBU</name>
<keyword evidence="5 6" id="KW-0472">Membrane</keyword>
<feature type="transmembrane region" description="Helical" evidence="6">
    <location>
        <begin position="40"/>
        <end position="57"/>
    </location>
</feature>
<sequence>MAGLLDGLRIPDCGLDWAEKRNSIASVSAGLLVTKTTASVYPWILSTVAFLMVNAVSNAQVRGEVYSDGCMGRTGARIWMFVGFMMAFGSLIASMWILFGAYVVYKTPVYPGVAIFFQNAFIFFAGLVFKFGRSEELWE</sequence>
<proteinExistence type="inferred from homology"/>
<evidence type="ECO:0000256" key="2">
    <source>
        <dbReference type="ARBA" id="ARBA00005335"/>
    </source>
</evidence>
<dbReference type="OMA" id="GYVVPQK"/>
<evidence type="ECO:0000313" key="8">
    <source>
        <dbReference type="Proteomes" id="UP000694388"/>
    </source>
</evidence>
<comment type="subcellular location">
    <subcellularLocation>
        <location evidence="1">Membrane</location>
        <topology evidence="1">Multi-pass membrane protein</topology>
    </subcellularLocation>
</comment>
<dbReference type="GO" id="GO:0016020">
    <property type="term" value="C:membrane"/>
    <property type="evidence" value="ECO:0007669"/>
    <property type="project" value="UniProtKB-SubCell"/>
</dbReference>
<evidence type="ECO:0000313" key="7">
    <source>
        <dbReference type="Ensembl" id="ENSEBUP00000005645.1"/>
    </source>
</evidence>
<feature type="transmembrane region" description="Helical" evidence="6">
    <location>
        <begin position="109"/>
        <end position="129"/>
    </location>
</feature>
<evidence type="ECO:0000256" key="1">
    <source>
        <dbReference type="ARBA" id="ARBA00004141"/>
    </source>
</evidence>
<dbReference type="Ensembl" id="ENSEBUT00000006086.1">
    <property type="protein sequence ID" value="ENSEBUP00000005645.1"/>
    <property type="gene ID" value="ENSEBUG00000003788.1"/>
</dbReference>
<dbReference type="AlphaFoldDB" id="A0A8C4NML4"/>
<dbReference type="PANTHER" id="PTHR13180">
    <property type="entry name" value="SMALL MEMBRANE PROTEIN-RELATED"/>
    <property type="match status" value="1"/>
</dbReference>
<reference evidence="7" key="1">
    <citation type="submission" date="2025-08" db="UniProtKB">
        <authorList>
            <consortium name="Ensembl"/>
        </authorList>
    </citation>
    <scope>IDENTIFICATION</scope>
</reference>
<feature type="transmembrane region" description="Helical" evidence="6">
    <location>
        <begin position="78"/>
        <end position="103"/>
    </location>
</feature>
<organism evidence="7 8">
    <name type="scientific">Eptatretus burgeri</name>
    <name type="common">Inshore hagfish</name>
    <dbReference type="NCBI Taxonomy" id="7764"/>
    <lineage>
        <taxon>Eukaryota</taxon>
        <taxon>Metazoa</taxon>
        <taxon>Chordata</taxon>
        <taxon>Craniata</taxon>
        <taxon>Vertebrata</taxon>
        <taxon>Cyclostomata</taxon>
        <taxon>Myxini</taxon>
        <taxon>Myxiniformes</taxon>
        <taxon>Myxinidae</taxon>
        <taxon>Eptatretinae</taxon>
        <taxon>Eptatretus</taxon>
    </lineage>
</organism>
<keyword evidence="8" id="KW-1185">Reference proteome</keyword>
<keyword evidence="4 6" id="KW-1133">Transmembrane helix</keyword>
<protein>
    <submittedName>
        <fullName evidence="7">Transmembrane protein 50A</fullName>
    </submittedName>
</protein>
<evidence type="ECO:0000256" key="4">
    <source>
        <dbReference type="ARBA" id="ARBA00022989"/>
    </source>
</evidence>
<comment type="similarity">
    <text evidence="2">Belongs to the UPF0220 family.</text>
</comment>